<dbReference type="Proteomes" id="UP001501508">
    <property type="component" value="Unassembled WGS sequence"/>
</dbReference>
<proteinExistence type="predicted"/>
<comment type="caution">
    <text evidence="1">The sequence shown here is derived from an EMBL/GenBank/DDBJ whole genome shotgun (WGS) entry which is preliminary data.</text>
</comment>
<evidence type="ECO:0000313" key="2">
    <source>
        <dbReference type="Proteomes" id="UP001501508"/>
    </source>
</evidence>
<dbReference type="EMBL" id="BAABEY010000014">
    <property type="protein sequence ID" value="GAA4435896.1"/>
    <property type="molecule type" value="Genomic_DNA"/>
</dbReference>
<name>A0ABP8LTL7_9BACT</name>
<reference evidence="2" key="1">
    <citation type="journal article" date="2019" name="Int. J. Syst. Evol. Microbiol.">
        <title>The Global Catalogue of Microorganisms (GCM) 10K type strain sequencing project: providing services to taxonomists for standard genome sequencing and annotation.</title>
        <authorList>
            <consortium name="The Broad Institute Genomics Platform"/>
            <consortium name="The Broad Institute Genome Sequencing Center for Infectious Disease"/>
            <person name="Wu L."/>
            <person name="Ma J."/>
        </authorList>
    </citation>
    <scope>NUCLEOTIDE SEQUENCE [LARGE SCALE GENOMIC DNA]</scope>
    <source>
        <strain evidence="2">JCM 31920</strain>
    </source>
</reference>
<dbReference type="RefSeq" id="WP_345027488.1">
    <property type="nucleotide sequence ID" value="NZ_BAABEY010000014.1"/>
</dbReference>
<accession>A0ABP8LTL7</accession>
<evidence type="ECO:0000313" key="1">
    <source>
        <dbReference type="EMBL" id="GAA4435896.1"/>
    </source>
</evidence>
<keyword evidence="2" id="KW-1185">Reference proteome</keyword>
<sequence length="134" mass="15450">MIHHSNENYLLDDANSPDLNRKLLGLISQDFVKVADHLKEAAYQIKKRGFSAYPLFIVSKTPTEIGTLLFGAGELENEWTYKASFLEEFVERGLIGEDSIEYFKENYRDSEEYCCVFAINNDFAGFIYIPFPED</sequence>
<gene>
    <name evidence="1" type="ORF">GCM10023091_13090</name>
</gene>
<protein>
    <submittedName>
        <fullName evidence="1">Uncharacterized protein</fullName>
    </submittedName>
</protein>
<organism evidence="1 2">
    <name type="scientific">Ravibacter arvi</name>
    <dbReference type="NCBI Taxonomy" id="2051041"/>
    <lineage>
        <taxon>Bacteria</taxon>
        <taxon>Pseudomonadati</taxon>
        <taxon>Bacteroidota</taxon>
        <taxon>Cytophagia</taxon>
        <taxon>Cytophagales</taxon>
        <taxon>Spirosomataceae</taxon>
        <taxon>Ravibacter</taxon>
    </lineage>
</organism>